<dbReference type="Gene3D" id="3.30.70.360">
    <property type="match status" value="1"/>
</dbReference>
<evidence type="ECO:0000256" key="2">
    <source>
        <dbReference type="ARBA" id="ARBA00022723"/>
    </source>
</evidence>
<dbReference type="EMBL" id="LT629750">
    <property type="protein sequence ID" value="SDT31027.1"/>
    <property type="molecule type" value="Genomic_DNA"/>
</dbReference>
<dbReference type="PIRSF" id="PIRSF037238">
    <property type="entry name" value="Carboxypeptidase_G2"/>
    <property type="match status" value="1"/>
</dbReference>
<protein>
    <submittedName>
        <fullName evidence="7">Glutamate carboxypeptidase</fullName>
    </submittedName>
</protein>
<evidence type="ECO:0000256" key="1">
    <source>
        <dbReference type="ARBA" id="ARBA00001947"/>
    </source>
</evidence>
<feature type="active site" description="Proton acceptor" evidence="5">
    <location>
        <position position="146"/>
    </location>
</feature>
<organism evidence="7 8">
    <name type="scientific">Bradyrhizobium canariense</name>
    <dbReference type="NCBI Taxonomy" id="255045"/>
    <lineage>
        <taxon>Bacteria</taxon>
        <taxon>Pseudomonadati</taxon>
        <taxon>Pseudomonadota</taxon>
        <taxon>Alphaproteobacteria</taxon>
        <taxon>Hyphomicrobiales</taxon>
        <taxon>Nitrobacteraceae</taxon>
        <taxon>Bradyrhizobium</taxon>
    </lineage>
</organism>
<accession>A0A1H1ZBU0</accession>
<evidence type="ECO:0000313" key="8">
    <source>
        <dbReference type="Proteomes" id="UP000243904"/>
    </source>
</evidence>
<keyword evidence="8" id="KW-1185">Reference proteome</keyword>
<reference evidence="8" key="1">
    <citation type="submission" date="2016-10" db="EMBL/GenBank/DDBJ databases">
        <authorList>
            <person name="Varghese N."/>
            <person name="Submissions S."/>
        </authorList>
    </citation>
    <scope>NUCLEOTIDE SEQUENCE [LARGE SCALE GENOMIC DNA]</scope>
    <source>
        <strain evidence="8">GAS369</strain>
    </source>
</reference>
<dbReference type="InterPro" id="IPR001261">
    <property type="entry name" value="ArgE/DapE_CS"/>
</dbReference>
<keyword evidence="3" id="KW-0378">Hydrolase</keyword>
<dbReference type="PANTHER" id="PTHR43808">
    <property type="entry name" value="ACETYLORNITHINE DEACETYLASE"/>
    <property type="match status" value="1"/>
</dbReference>
<feature type="domain" description="Peptidase M20 dimerisation" evidence="6">
    <location>
        <begin position="181"/>
        <end position="272"/>
    </location>
</feature>
<dbReference type="InterPro" id="IPR050072">
    <property type="entry name" value="Peptidase_M20A"/>
</dbReference>
<dbReference type="InterPro" id="IPR036264">
    <property type="entry name" value="Bact_exopeptidase_dim_dom"/>
</dbReference>
<evidence type="ECO:0000256" key="3">
    <source>
        <dbReference type="ARBA" id="ARBA00022801"/>
    </source>
</evidence>
<evidence type="ECO:0000256" key="4">
    <source>
        <dbReference type="ARBA" id="ARBA00022833"/>
    </source>
</evidence>
<dbReference type="InterPro" id="IPR002933">
    <property type="entry name" value="Peptidase_M20"/>
</dbReference>
<dbReference type="GO" id="GO:0046872">
    <property type="term" value="F:metal ion binding"/>
    <property type="evidence" value="ECO:0007669"/>
    <property type="project" value="UniProtKB-KW"/>
</dbReference>
<name>A0A1H1ZBU0_9BRAD</name>
<dbReference type="Pfam" id="PF01546">
    <property type="entry name" value="Peptidase_M20"/>
    <property type="match status" value="1"/>
</dbReference>
<keyword evidence="7" id="KW-0645">Protease</keyword>
<keyword evidence="4" id="KW-0862">Zinc</keyword>
<dbReference type="InterPro" id="IPR011650">
    <property type="entry name" value="Peptidase_M20_dimer"/>
</dbReference>
<dbReference type="GO" id="GO:0004180">
    <property type="term" value="F:carboxypeptidase activity"/>
    <property type="evidence" value="ECO:0007669"/>
    <property type="project" value="UniProtKB-KW"/>
</dbReference>
<evidence type="ECO:0000256" key="5">
    <source>
        <dbReference type="PIRSR" id="PIRSR037238-1"/>
    </source>
</evidence>
<dbReference type="PROSITE" id="PS00758">
    <property type="entry name" value="ARGE_DAPE_CPG2_1"/>
    <property type="match status" value="1"/>
</dbReference>
<sequence>MIASPPNPFDPKLILDGIRRWVEIETPTEAPEQVNKLATIVADGYRDLPATIERVAGRDGCGDHLVARSSWGQNEPGVLVLSHIDTVHPIGFIERLPFRIEGDSAFGPGIYDMKGGAYLAYHAFRQVCASAKRSPLGITQLYVSDEEIGSLTSRALIEAEGRKAKYVLVTEPARDGGKIVTGRKGVARFEIFIKGVPAHAGSRPEDGRSAIRELANVIQTLEAMNDFKRGVTVNVGVVRGGTRPNVIAEEAYAEVDMRVPTMADAEELVPRILNLKSQTDGVSVKVVGNLNRPPYEKGNAGAALYEHAKTLAAELGFDLIDTSTGGGSDGNFTAPHTATLDGLGVDGQGAHTHYEQMYISSIEPRARLLHRLFQTLR</sequence>
<dbReference type="RefSeq" id="WP_146689415.1">
    <property type="nucleotide sequence ID" value="NZ_LT629750.1"/>
</dbReference>
<dbReference type="CDD" id="cd03885">
    <property type="entry name" value="M20_CPDG2"/>
    <property type="match status" value="1"/>
</dbReference>
<dbReference type="SUPFAM" id="SSF53187">
    <property type="entry name" value="Zn-dependent exopeptidases"/>
    <property type="match status" value="1"/>
</dbReference>
<feature type="active site" evidence="5">
    <location>
        <position position="85"/>
    </location>
</feature>
<evidence type="ECO:0000259" key="6">
    <source>
        <dbReference type="Pfam" id="PF07687"/>
    </source>
</evidence>
<gene>
    <name evidence="7" type="ORF">SAMN05444158_5338</name>
</gene>
<dbReference type="Proteomes" id="UP000243904">
    <property type="component" value="Chromosome I"/>
</dbReference>
<dbReference type="Pfam" id="PF07687">
    <property type="entry name" value="M20_dimer"/>
    <property type="match status" value="1"/>
</dbReference>
<keyword evidence="7" id="KW-0121">Carboxypeptidase</keyword>
<dbReference type="InterPro" id="IPR017150">
    <property type="entry name" value="Pept_M20_glutamate_carboxypep"/>
</dbReference>
<evidence type="ECO:0000313" key="7">
    <source>
        <dbReference type="EMBL" id="SDT31027.1"/>
    </source>
</evidence>
<comment type="cofactor">
    <cofactor evidence="1">
        <name>Zn(2+)</name>
        <dbReference type="ChEBI" id="CHEBI:29105"/>
    </cofactor>
</comment>
<dbReference type="SUPFAM" id="SSF55031">
    <property type="entry name" value="Bacterial exopeptidase dimerisation domain"/>
    <property type="match status" value="1"/>
</dbReference>
<dbReference type="Gene3D" id="3.40.630.10">
    <property type="entry name" value="Zn peptidases"/>
    <property type="match status" value="1"/>
</dbReference>
<proteinExistence type="predicted"/>
<keyword evidence="2" id="KW-0479">Metal-binding</keyword>
<dbReference type="AlphaFoldDB" id="A0A1H1ZBU0"/>
<dbReference type="PANTHER" id="PTHR43808:SF9">
    <property type="entry name" value="BLL0789 PROTEIN"/>
    <property type="match status" value="1"/>
</dbReference>